<evidence type="ECO:0000313" key="1">
    <source>
        <dbReference type="EMBL" id="HEA19558.1"/>
    </source>
</evidence>
<dbReference type="Proteomes" id="UP000886191">
    <property type="component" value="Unassembled WGS sequence"/>
</dbReference>
<name>A0A831QJV2_9FLAO</name>
<gene>
    <name evidence="1" type="ORF">ENH87_01410</name>
</gene>
<dbReference type="EMBL" id="DRGL01000010">
    <property type="protein sequence ID" value="HEA19558.1"/>
    <property type="molecule type" value="Genomic_DNA"/>
</dbReference>
<accession>A0A831QJV2</accession>
<reference evidence="1" key="1">
    <citation type="journal article" date="2020" name="mSystems">
        <title>Genome- and Community-Level Interaction Insights into Carbon Utilization and Element Cycling Functions of Hydrothermarchaeota in Hydrothermal Sediment.</title>
        <authorList>
            <person name="Zhou Z."/>
            <person name="Liu Y."/>
            <person name="Xu W."/>
            <person name="Pan J."/>
            <person name="Luo Z.H."/>
            <person name="Li M."/>
        </authorList>
    </citation>
    <scope>NUCLEOTIDE SEQUENCE [LARGE SCALE GENOMIC DNA]</scope>
    <source>
        <strain evidence="1">HyVt-345</strain>
    </source>
</reference>
<dbReference type="AlphaFoldDB" id="A0A831QJV2"/>
<proteinExistence type="predicted"/>
<sequence>MERKFNIATATGLSMDKTVAHNWHRFKKLFPGPQRLVENDDRENEVGILFLTNNMEVSALEVAKL</sequence>
<organism evidence="1">
    <name type="scientific">Pricia antarctica</name>
    <dbReference type="NCBI Taxonomy" id="641691"/>
    <lineage>
        <taxon>Bacteria</taxon>
        <taxon>Pseudomonadati</taxon>
        <taxon>Bacteroidota</taxon>
        <taxon>Flavobacteriia</taxon>
        <taxon>Flavobacteriales</taxon>
        <taxon>Flavobacteriaceae</taxon>
        <taxon>Pricia</taxon>
    </lineage>
</organism>
<protein>
    <submittedName>
        <fullName evidence="1">Uncharacterized protein</fullName>
    </submittedName>
</protein>
<comment type="caution">
    <text evidence="1">The sequence shown here is derived from an EMBL/GenBank/DDBJ whole genome shotgun (WGS) entry which is preliminary data.</text>
</comment>